<evidence type="ECO:0000256" key="1">
    <source>
        <dbReference type="SAM" id="MobiDB-lite"/>
    </source>
</evidence>
<dbReference type="RefSeq" id="WP_100202545.1">
    <property type="nucleotide sequence ID" value="NZ_PGGW01000056.1"/>
</dbReference>
<accession>A0A2M8LXX8</accession>
<evidence type="ECO:0000313" key="3">
    <source>
        <dbReference type="Proteomes" id="UP000230407"/>
    </source>
</evidence>
<reference evidence="2 3" key="1">
    <citation type="submission" date="2017-11" db="EMBL/GenBank/DDBJ databases">
        <title>Streptomyces carmine sp. nov., a novel actinomycete isolated from Sophora alopecuroides in Xinjiang, China.</title>
        <authorList>
            <person name="Wang Y."/>
            <person name="Luo X."/>
            <person name="Wan C."/>
            <person name="Zhang L."/>
        </authorList>
    </citation>
    <scope>NUCLEOTIDE SEQUENCE [LARGE SCALE GENOMIC DNA]</scope>
    <source>
        <strain evidence="2 3">TRM SA0054</strain>
    </source>
</reference>
<dbReference type="Proteomes" id="UP000230407">
    <property type="component" value="Unassembled WGS sequence"/>
</dbReference>
<organism evidence="2 3">
    <name type="scientific">Streptomyces carminius</name>
    <dbReference type="NCBI Taxonomy" id="2665496"/>
    <lineage>
        <taxon>Bacteria</taxon>
        <taxon>Bacillati</taxon>
        <taxon>Actinomycetota</taxon>
        <taxon>Actinomycetes</taxon>
        <taxon>Kitasatosporales</taxon>
        <taxon>Streptomycetaceae</taxon>
        <taxon>Streptomyces</taxon>
    </lineage>
</organism>
<evidence type="ECO:0000313" key="2">
    <source>
        <dbReference type="EMBL" id="PJE96827.1"/>
    </source>
</evidence>
<protein>
    <submittedName>
        <fullName evidence="2">Uncharacterized protein</fullName>
    </submittedName>
</protein>
<comment type="caution">
    <text evidence="2">The sequence shown here is derived from an EMBL/GenBank/DDBJ whole genome shotgun (WGS) entry which is preliminary data.</text>
</comment>
<feature type="region of interest" description="Disordered" evidence="1">
    <location>
        <begin position="90"/>
        <end position="112"/>
    </location>
</feature>
<dbReference type="EMBL" id="PGGW01000056">
    <property type="protein sequence ID" value="PJE96827.1"/>
    <property type="molecule type" value="Genomic_DNA"/>
</dbReference>
<keyword evidence="3" id="KW-1185">Reference proteome</keyword>
<proteinExistence type="predicted"/>
<sequence>MGRKRAGAGPRREQAEYAGEYGGRAGADFSARLAAASRQPTGTGAAQARSSHVDVVIAAARRRAAELPALPEPTDADLTDTERWEMAEILGLGHGGSGRPDRGRPDGLTPSA</sequence>
<feature type="region of interest" description="Disordered" evidence="1">
    <location>
        <begin position="1"/>
        <end position="21"/>
    </location>
</feature>
<name>A0A2M8LXX8_9ACTN</name>
<gene>
    <name evidence="2" type="ORF">CUT44_16060</name>
</gene>
<dbReference type="AlphaFoldDB" id="A0A2M8LXX8"/>